<dbReference type="CDD" id="cd00635">
    <property type="entry name" value="PLPDE_III_YBL036c_like"/>
    <property type="match status" value="1"/>
</dbReference>
<dbReference type="InterPro" id="IPR001608">
    <property type="entry name" value="Ala_racemase_N"/>
</dbReference>
<dbReference type="PIRSF" id="PIRSF004848">
    <property type="entry name" value="YBL036c_PLPDEIII"/>
    <property type="match status" value="1"/>
</dbReference>
<protein>
    <recommendedName>
        <fullName evidence="2">Pyridoxal phosphate homeostasis protein</fullName>
        <shortName evidence="2">PLP homeostasis protein</shortName>
    </recommendedName>
</protein>
<dbReference type="FunFam" id="3.20.20.10:FF:000018">
    <property type="entry name" value="Pyridoxal phosphate homeostasis protein"/>
    <property type="match status" value="1"/>
</dbReference>
<feature type="modified residue" description="N6-(pyridoxal phosphate)lysine" evidence="2 3">
    <location>
        <position position="24"/>
    </location>
</feature>
<comment type="caution">
    <text evidence="6">The sequence shown here is derived from an EMBL/GenBank/DDBJ whole genome shotgun (WGS) entry which is preliminary data.</text>
</comment>
<evidence type="ECO:0000256" key="1">
    <source>
        <dbReference type="ARBA" id="ARBA00022898"/>
    </source>
</evidence>
<dbReference type="InterPro" id="IPR011078">
    <property type="entry name" value="PyrdxlP_homeostasis"/>
</dbReference>
<dbReference type="InterPro" id="IPR029066">
    <property type="entry name" value="PLP-binding_barrel"/>
</dbReference>
<dbReference type="Gene3D" id="3.20.20.10">
    <property type="entry name" value="Alanine racemase"/>
    <property type="match status" value="1"/>
</dbReference>
<dbReference type="NCBIfam" id="TIGR00044">
    <property type="entry name" value="YggS family pyridoxal phosphate-dependent enzyme"/>
    <property type="match status" value="1"/>
</dbReference>
<dbReference type="Pfam" id="PF01168">
    <property type="entry name" value="Ala_racemase_N"/>
    <property type="match status" value="1"/>
</dbReference>
<comment type="cofactor">
    <cofactor evidence="3">
        <name>pyridoxal 5'-phosphate</name>
        <dbReference type="ChEBI" id="CHEBI:597326"/>
    </cofactor>
</comment>
<proteinExistence type="inferred from homology"/>
<dbReference type="HAMAP" id="MF_02087">
    <property type="entry name" value="PLP_homeostasis"/>
    <property type="match status" value="1"/>
</dbReference>
<dbReference type="Proteomes" id="UP000179242">
    <property type="component" value="Unassembled WGS sequence"/>
</dbReference>
<keyword evidence="1 2" id="KW-0663">Pyridoxal phosphate</keyword>
<evidence type="ECO:0000313" key="7">
    <source>
        <dbReference type="Proteomes" id="UP000179242"/>
    </source>
</evidence>
<comment type="similarity">
    <text evidence="2 4">Belongs to the pyridoxal phosphate-binding protein YggS/PROSC family.</text>
</comment>
<sequence length="212" mass="23946">MIKENVKRILAELPSNVQLVAAAKTRTPEEINEAVDAGVKIIGENYFQEAEELVASSPEFVKRFKLHFIGHLQTNKIKRTVKIFDLIETLDSYKHAQEINRQCAKINKIMPVLIEINSGREEQKAGVFPEKAEEFVKEISRLKNIQIKGLMTMGPAKGDLRPYFKETKQLLDRLGLEILSMGMSDSYKVAIEEGATMVRIGTAIFGARKNKI</sequence>
<comment type="function">
    <text evidence="2">Pyridoxal 5'-phosphate (PLP)-binding protein, which is involved in PLP homeostasis.</text>
</comment>
<dbReference type="SUPFAM" id="SSF51419">
    <property type="entry name" value="PLP-binding barrel"/>
    <property type="match status" value="1"/>
</dbReference>
<dbReference type="GO" id="GO:0030170">
    <property type="term" value="F:pyridoxal phosphate binding"/>
    <property type="evidence" value="ECO:0007669"/>
    <property type="project" value="UniProtKB-UniRule"/>
</dbReference>
<dbReference type="PANTHER" id="PTHR10146">
    <property type="entry name" value="PROLINE SYNTHETASE CO-TRANSCRIBED BACTERIAL HOMOLOG PROTEIN"/>
    <property type="match status" value="1"/>
</dbReference>
<evidence type="ECO:0000256" key="4">
    <source>
        <dbReference type="RuleBase" id="RU004514"/>
    </source>
</evidence>
<feature type="domain" description="Alanine racemase N-terminal" evidence="5">
    <location>
        <begin position="2"/>
        <end position="208"/>
    </location>
</feature>
<accession>A0A1F4U5X6</accession>
<dbReference type="EMBL" id="MEUJ01000004">
    <property type="protein sequence ID" value="OGC40220.1"/>
    <property type="molecule type" value="Genomic_DNA"/>
</dbReference>
<dbReference type="AlphaFoldDB" id="A0A1F4U5X6"/>
<gene>
    <name evidence="6" type="ORF">A2438_02915</name>
</gene>
<evidence type="ECO:0000313" key="6">
    <source>
        <dbReference type="EMBL" id="OGC40220.1"/>
    </source>
</evidence>
<reference evidence="6 7" key="1">
    <citation type="journal article" date="2016" name="Nat. Commun.">
        <title>Thousands of microbial genomes shed light on interconnected biogeochemical processes in an aquifer system.</title>
        <authorList>
            <person name="Anantharaman K."/>
            <person name="Brown C.T."/>
            <person name="Hug L.A."/>
            <person name="Sharon I."/>
            <person name="Castelle C.J."/>
            <person name="Probst A.J."/>
            <person name="Thomas B.C."/>
            <person name="Singh A."/>
            <person name="Wilkins M.J."/>
            <person name="Karaoz U."/>
            <person name="Brodie E.L."/>
            <person name="Williams K.H."/>
            <person name="Hubbard S.S."/>
            <person name="Banfield J.F."/>
        </authorList>
    </citation>
    <scope>NUCLEOTIDE SEQUENCE [LARGE SCALE GENOMIC DNA]</scope>
</reference>
<evidence type="ECO:0000259" key="5">
    <source>
        <dbReference type="Pfam" id="PF01168"/>
    </source>
</evidence>
<organism evidence="6 7">
    <name type="scientific">candidate division WOR-1 bacterium RIFOXYC2_FULL_46_14</name>
    <dbReference type="NCBI Taxonomy" id="1802587"/>
    <lineage>
        <taxon>Bacteria</taxon>
        <taxon>Bacillati</taxon>
        <taxon>Saganbacteria</taxon>
    </lineage>
</organism>
<name>A0A1F4U5X6_UNCSA</name>
<evidence type="ECO:0000256" key="3">
    <source>
        <dbReference type="PIRSR" id="PIRSR004848-1"/>
    </source>
</evidence>
<evidence type="ECO:0000256" key="2">
    <source>
        <dbReference type="HAMAP-Rule" id="MF_02087"/>
    </source>
</evidence>
<dbReference type="PANTHER" id="PTHR10146:SF14">
    <property type="entry name" value="PYRIDOXAL PHOSPHATE HOMEOSTASIS PROTEIN"/>
    <property type="match status" value="1"/>
</dbReference>